<accession>A0ABM8HKH2</accession>
<reference evidence="1 2" key="2">
    <citation type="journal article" date="2023" name="ChemBioChem">
        <title>Acyltransferase Domain Exchange between Two Independent Type I Polyketide Synthases in the Same Producer Strain of Macrolide Antibiotics.</title>
        <authorList>
            <person name="Kudo F."/>
            <person name="Kishikawa K."/>
            <person name="Tsuboi K."/>
            <person name="Kido T."/>
            <person name="Usui T."/>
            <person name="Hashimoto J."/>
            <person name="Shin-Ya K."/>
            <person name="Miyanaga A."/>
            <person name="Eguchi T."/>
        </authorList>
    </citation>
    <scope>NUCLEOTIDE SEQUENCE [LARGE SCALE GENOMIC DNA]</scope>
    <source>
        <strain evidence="1 2">A-8890</strain>
    </source>
</reference>
<evidence type="ECO:0000313" key="2">
    <source>
        <dbReference type="Proteomes" id="UP001321542"/>
    </source>
</evidence>
<name>A0ABM8HKH2_9ACTN</name>
<proteinExistence type="predicted"/>
<dbReference type="EMBL" id="AP018448">
    <property type="protein sequence ID" value="BBC29848.1"/>
    <property type="molecule type" value="Genomic_DNA"/>
</dbReference>
<evidence type="ECO:0000313" key="1">
    <source>
        <dbReference type="EMBL" id="BBC29848.1"/>
    </source>
</evidence>
<gene>
    <name evidence="1" type="ORF">SGFS_011420</name>
</gene>
<dbReference type="Proteomes" id="UP001321542">
    <property type="component" value="Chromosome"/>
</dbReference>
<sequence>MDPHEESALESIIELLALQDVARVPDEEAAHCMDQSGAVGTREGEDELTARLRSWGVRGHVGLRRCVLHNKVSDTQHGRLDFARGQELVAEVSAG</sequence>
<keyword evidence="2" id="KW-1185">Reference proteome</keyword>
<protein>
    <submittedName>
        <fullName evidence="1">Uncharacterized protein</fullName>
    </submittedName>
</protein>
<organism evidence="1 2">
    <name type="scientific">Streptomyces graminofaciens</name>
    <dbReference type="NCBI Taxonomy" id="68212"/>
    <lineage>
        <taxon>Bacteria</taxon>
        <taxon>Bacillati</taxon>
        <taxon>Actinomycetota</taxon>
        <taxon>Actinomycetes</taxon>
        <taxon>Kitasatosporales</taxon>
        <taxon>Streptomycetaceae</taxon>
        <taxon>Streptomyces</taxon>
    </lineage>
</organism>
<reference evidence="1 2" key="1">
    <citation type="journal article" date="2010" name="ChemBioChem">
        <title>Cloning and characterization of the biosynthetic gene cluster of 16-membered macrolide antibiotic FD-891: involvement of a dual functional cytochrome P450 monooxygenase catalyzing epoxidation and hydroxylation.</title>
        <authorList>
            <person name="Kudo F."/>
            <person name="Motegi A."/>
            <person name="Mizoue K."/>
            <person name="Eguchi T."/>
        </authorList>
    </citation>
    <scope>NUCLEOTIDE SEQUENCE [LARGE SCALE GENOMIC DNA]</scope>
    <source>
        <strain evidence="1 2">A-8890</strain>
    </source>
</reference>